<feature type="compositionally biased region" description="Polar residues" evidence="1">
    <location>
        <begin position="191"/>
        <end position="202"/>
    </location>
</feature>
<dbReference type="RefSeq" id="WP_192749452.1">
    <property type="nucleotide sequence ID" value="NZ_BAABJL010000030.1"/>
</dbReference>
<dbReference type="Proteomes" id="UP000638648">
    <property type="component" value="Unassembled WGS sequence"/>
</dbReference>
<evidence type="ECO:0000313" key="3">
    <source>
        <dbReference type="Proteomes" id="UP000638648"/>
    </source>
</evidence>
<feature type="region of interest" description="Disordered" evidence="1">
    <location>
        <begin position="185"/>
        <end position="289"/>
    </location>
</feature>
<keyword evidence="3" id="KW-1185">Reference proteome</keyword>
<dbReference type="SUPFAM" id="SSF58113">
    <property type="entry name" value="Apolipoprotein A-I"/>
    <property type="match status" value="1"/>
</dbReference>
<reference evidence="2" key="1">
    <citation type="submission" date="2020-10" db="EMBL/GenBank/DDBJ databases">
        <title>Sequencing the genomes of 1000 actinobacteria strains.</title>
        <authorList>
            <person name="Klenk H.-P."/>
        </authorList>
    </citation>
    <scope>NUCLEOTIDE SEQUENCE</scope>
    <source>
        <strain evidence="2">DSM 45354</strain>
    </source>
</reference>
<accession>A0A927MXD3</accession>
<dbReference type="Pfam" id="PF17258">
    <property type="entry name" value="DUF5324"/>
    <property type="match status" value="1"/>
</dbReference>
<protein>
    <recommendedName>
        <fullName evidence="4">Apolipoprotein A1/A4/E domain-containing protein</fullName>
    </recommendedName>
</protein>
<dbReference type="Gene3D" id="1.20.120.20">
    <property type="entry name" value="Apolipoprotein"/>
    <property type="match status" value="1"/>
</dbReference>
<evidence type="ECO:0008006" key="4">
    <source>
        <dbReference type="Google" id="ProtNLM"/>
    </source>
</evidence>
<evidence type="ECO:0000256" key="1">
    <source>
        <dbReference type="SAM" id="MobiDB-lite"/>
    </source>
</evidence>
<feature type="region of interest" description="Disordered" evidence="1">
    <location>
        <begin position="1"/>
        <end position="26"/>
    </location>
</feature>
<name>A0A927MXD3_9ACTN</name>
<gene>
    <name evidence="2" type="ORF">HEB94_001900</name>
</gene>
<comment type="caution">
    <text evidence="2">The sequence shown here is derived from an EMBL/GenBank/DDBJ whole genome shotgun (WGS) entry which is preliminary data.</text>
</comment>
<dbReference type="EMBL" id="JADBEM010000001">
    <property type="protein sequence ID" value="MBE1605052.1"/>
    <property type="molecule type" value="Genomic_DNA"/>
</dbReference>
<feature type="compositionally biased region" description="Low complexity" evidence="1">
    <location>
        <begin position="245"/>
        <end position="255"/>
    </location>
</feature>
<proteinExistence type="predicted"/>
<dbReference type="AlphaFoldDB" id="A0A927MXD3"/>
<dbReference type="InterPro" id="IPR035214">
    <property type="entry name" value="DUF5324"/>
</dbReference>
<evidence type="ECO:0000313" key="2">
    <source>
        <dbReference type="EMBL" id="MBE1605052.1"/>
    </source>
</evidence>
<feature type="compositionally biased region" description="Basic and acidic residues" evidence="1">
    <location>
        <begin position="276"/>
        <end position="289"/>
    </location>
</feature>
<organism evidence="2 3">
    <name type="scientific">Actinopolymorpha pittospori</name>
    <dbReference type="NCBI Taxonomy" id="648752"/>
    <lineage>
        <taxon>Bacteria</taxon>
        <taxon>Bacillati</taxon>
        <taxon>Actinomycetota</taxon>
        <taxon>Actinomycetes</taxon>
        <taxon>Propionibacteriales</taxon>
        <taxon>Actinopolymorphaceae</taxon>
        <taxon>Actinopolymorpha</taxon>
    </lineage>
</organism>
<sequence length="289" mass="29944">MGRQKKRAGLGQDVRKAVAPAADYTRDRLTPAVENAKQRIAPTVENARGHIVPAVESARGHIVPAVESARGHIVPAVDNARTHIGPAVEEAREKVGPAVEHARNVLVDDVVPRVSTAMSHAVTASEPYRDEAVRRGTAAYAALRGELEAPKPRRKHKWARILITVTALGGAAVAAYRVLKSGSDRQWQPMAATTPTPTSGGNSRPAGHAEGSTWTGGNSGSTTPPAPADTVGASPGEAVADRATDTPTVPTTPDAPAEHVETPDAAVAEGAASDEQSSKNAKDSGRHSG</sequence>
<feature type="compositionally biased region" description="Low complexity" evidence="1">
    <location>
        <begin position="211"/>
        <end position="223"/>
    </location>
</feature>